<reference evidence="2 3" key="1">
    <citation type="journal article" date="2014" name="Genome Announc.">
        <title>Draft genome sequences of eight enterohepatic helicobacter species isolated from both laboratory and wild rodents.</title>
        <authorList>
            <person name="Sheh A."/>
            <person name="Shen Z."/>
            <person name="Fox J.G."/>
        </authorList>
    </citation>
    <scope>NUCLEOTIDE SEQUENCE [LARGE SCALE GENOMIC DNA]</scope>
    <source>
        <strain evidence="2 3">MIT 09-6949</strain>
    </source>
</reference>
<dbReference type="PANTHER" id="PTHR35535">
    <property type="entry name" value="HEAT SHOCK PROTEIN HSLJ"/>
    <property type="match status" value="1"/>
</dbReference>
<evidence type="ECO:0000313" key="2">
    <source>
        <dbReference type="EMBL" id="TLD96760.1"/>
    </source>
</evidence>
<proteinExistence type="predicted"/>
<dbReference type="InterPro" id="IPR005184">
    <property type="entry name" value="DUF306_Meta_HslJ"/>
</dbReference>
<dbReference type="Pfam" id="PF03724">
    <property type="entry name" value="META"/>
    <property type="match status" value="1"/>
</dbReference>
<protein>
    <submittedName>
        <fullName evidence="2">META domain-containing protein</fullName>
    </submittedName>
</protein>
<dbReference type="EMBL" id="JRPR02000002">
    <property type="protein sequence ID" value="TLD96760.1"/>
    <property type="molecule type" value="Genomic_DNA"/>
</dbReference>
<dbReference type="Gene3D" id="2.40.128.270">
    <property type="match status" value="1"/>
</dbReference>
<name>A0A4U8TA61_9HELI</name>
<dbReference type="AlphaFoldDB" id="A0A4U8TA61"/>
<dbReference type="PROSITE" id="PS51257">
    <property type="entry name" value="PROKAR_LIPOPROTEIN"/>
    <property type="match status" value="1"/>
</dbReference>
<dbReference type="STRING" id="1677920.LS71_01835"/>
<dbReference type="Proteomes" id="UP000029733">
    <property type="component" value="Unassembled WGS sequence"/>
</dbReference>
<keyword evidence="3" id="KW-1185">Reference proteome</keyword>
<dbReference type="InterPro" id="IPR038670">
    <property type="entry name" value="HslJ-like_sf"/>
</dbReference>
<organism evidence="2 3">
    <name type="scientific">Helicobacter jaachi</name>
    <dbReference type="NCBI Taxonomy" id="1677920"/>
    <lineage>
        <taxon>Bacteria</taxon>
        <taxon>Pseudomonadati</taxon>
        <taxon>Campylobacterota</taxon>
        <taxon>Epsilonproteobacteria</taxon>
        <taxon>Campylobacterales</taxon>
        <taxon>Helicobacteraceae</taxon>
        <taxon>Helicobacter</taxon>
    </lineage>
</organism>
<dbReference type="OrthoDB" id="5348860at2"/>
<accession>A0A4U8TA61</accession>
<dbReference type="RefSeq" id="WP_034352858.1">
    <property type="nucleotide sequence ID" value="NZ_JRPR02000002.1"/>
</dbReference>
<dbReference type="InterPro" id="IPR053147">
    <property type="entry name" value="Hsp_HslJ-like"/>
</dbReference>
<evidence type="ECO:0000313" key="3">
    <source>
        <dbReference type="Proteomes" id="UP000029733"/>
    </source>
</evidence>
<dbReference type="PANTHER" id="PTHR35535:SF1">
    <property type="entry name" value="HEAT SHOCK PROTEIN HSLJ"/>
    <property type="match status" value="1"/>
</dbReference>
<sequence length="135" mass="14703">MRYVCLGILAALILGCTEAKEQNIVGSWQLQDLAGDNGTINVQASENPAFISFEADNNFHGNAGCNNFFGSYEINAKALKINHNVGMTRMMCAGESMNVEDTLIKLLLSDTKKVEIKGNHLILQEGSIKAVFAKH</sequence>
<gene>
    <name evidence="2" type="ORF">LS71_003915</name>
</gene>
<feature type="domain" description="DUF306" evidence="1">
    <location>
        <begin position="23"/>
        <end position="127"/>
    </location>
</feature>
<comment type="caution">
    <text evidence="2">The sequence shown here is derived from an EMBL/GenBank/DDBJ whole genome shotgun (WGS) entry which is preliminary data.</text>
</comment>
<evidence type="ECO:0000259" key="1">
    <source>
        <dbReference type="Pfam" id="PF03724"/>
    </source>
</evidence>